<dbReference type="OrthoDB" id="2804215at2759"/>
<dbReference type="SUPFAM" id="SSF56112">
    <property type="entry name" value="Protein kinase-like (PK-like)"/>
    <property type="match status" value="1"/>
</dbReference>
<dbReference type="Gene3D" id="1.10.510.10">
    <property type="entry name" value="Transferase(Phosphotransferase) domain 1"/>
    <property type="match status" value="1"/>
</dbReference>
<protein>
    <recommendedName>
        <fullName evidence="1">Protein kinase domain-containing protein</fullName>
    </recommendedName>
</protein>
<dbReference type="InterPro" id="IPR011009">
    <property type="entry name" value="Kinase-like_dom_sf"/>
</dbReference>
<evidence type="ECO:0000313" key="3">
    <source>
        <dbReference type="Proteomes" id="UP000008370"/>
    </source>
</evidence>
<dbReference type="PANTHER" id="PTHR23257">
    <property type="entry name" value="SERINE-THREONINE PROTEIN KINASE"/>
    <property type="match status" value="1"/>
</dbReference>
<feature type="domain" description="Protein kinase" evidence="1">
    <location>
        <begin position="1"/>
        <end position="144"/>
    </location>
</feature>
<dbReference type="GO" id="GO:0005737">
    <property type="term" value="C:cytoplasm"/>
    <property type="evidence" value="ECO:0007669"/>
    <property type="project" value="TreeGrafter"/>
</dbReference>
<dbReference type="PROSITE" id="PS50011">
    <property type="entry name" value="PROTEIN_KINASE_DOM"/>
    <property type="match status" value="1"/>
</dbReference>
<dbReference type="GO" id="GO:0007165">
    <property type="term" value="P:signal transduction"/>
    <property type="evidence" value="ECO:0007669"/>
    <property type="project" value="TreeGrafter"/>
</dbReference>
<evidence type="ECO:0000313" key="2">
    <source>
        <dbReference type="EMBL" id="EKM48858.1"/>
    </source>
</evidence>
<dbReference type="InterPro" id="IPR000719">
    <property type="entry name" value="Prot_kinase_dom"/>
</dbReference>
<dbReference type="KEGG" id="pco:PHACADRAFT_33723"/>
<dbReference type="RefSeq" id="XP_007402588.1">
    <property type="nucleotide sequence ID" value="XM_007402526.1"/>
</dbReference>
<gene>
    <name evidence="2" type="ORF">PHACADRAFT_33723</name>
</gene>
<accession>K5VCR0</accession>
<dbReference type="STRING" id="650164.K5VCR0"/>
<keyword evidence="3" id="KW-1185">Reference proteome</keyword>
<proteinExistence type="predicted"/>
<dbReference type="Proteomes" id="UP000008370">
    <property type="component" value="Unassembled WGS sequence"/>
</dbReference>
<dbReference type="EMBL" id="JH930681">
    <property type="protein sequence ID" value="EKM48858.1"/>
    <property type="molecule type" value="Genomic_DNA"/>
</dbReference>
<feature type="non-terminal residue" evidence="2">
    <location>
        <position position="1"/>
    </location>
</feature>
<sequence length="144" mass="15904">MFHLDMLSIVTERMAGGNVRNYIETSVDYRRLSEGGRVAKLSLWLRQIAEGLKYMHDEGVAHGDLRGRNILIDSNSDPSCNRIDIAEFRLSLYVEAASQAYKSSRTGNPRYLAPELHLRQDSADGAAGRIVARLVGGNARSSPA</sequence>
<dbReference type="InterPro" id="IPR050167">
    <property type="entry name" value="Ser_Thr_protein_kinase"/>
</dbReference>
<dbReference type="GeneID" id="18919845"/>
<organism evidence="2 3">
    <name type="scientific">Phanerochaete carnosa (strain HHB-10118-sp)</name>
    <name type="common">White-rot fungus</name>
    <name type="synonym">Peniophora carnosa</name>
    <dbReference type="NCBI Taxonomy" id="650164"/>
    <lineage>
        <taxon>Eukaryota</taxon>
        <taxon>Fungi</taxon>
        <taxon>Dikarya</taxon>
        <taxon>Basidiomycota</taxon>
        <taxon>Agaricomycotina</taxon>
        <taxon>Agaricomycetes</taxon>
        <taxon>Polyporales</taxon>
        <taxon>Phanerochaetaceae</taxon>
        <taxon>Phanerochaete</taxon>
    </lineage>
</organism>
<reference evidence="2 3" key="1">
    <citation type="journal article" date="2012" name="BMC Genomics">
        <title>Comparative genomics of the white-rot fungi, Phanerochaete carnosa and P. chrysosporium, to elucidate the genetic basis of the distinct wood types they colonize.</title>
        <authorList>
            <person name="Suzuki H."/>
            <person name="MacDonald J."/>
            <person name="Syed K."/>
            <person name="Salamov A."/>
            <person name="Hori C."/>
            <person name="Aerts A."/>
            <person name="Henrissat B."/>
            <person name="Wiebenga A."/>
            <person name="vanKuyk P.A."/>
            <person name="Barry K."/>
            <person name="Lindquist E."/>
            <person name="LaButti K."/>
            <person name="Lapidus A."/>
            <person name="Lucas S."/>
            <person name="Coutinho P."/>
            <person name="Gong Y."/>
            <person name="Samejima M."/>
            <person name="Mahadevan R."/>
            <person name="Abou-Zaid M."/>
            <person name="de Vries R.P."/>
            <person name="Igarashi K."/>
            <person name="Yadav J.S."/>
            <person name="Grigoriev I.V."/>
            <person name="Master E.R."/>
        </authorList>
    </citation>
    <scope>NUCLEOTIDE SEQUENCE [LARGE SCALE GENOMIC DNA]</scope>
    <source>
        <strain evidence="2 3">HHB-10118-sp</strain>
    </source>
</reference>
<dbReference type="GO" id="GO:0004672">
    <property type="term" value="F:protein kinase activity"/>
    <property type="evidence" value="ECO:0007669"/>
    <property type="project" value="InterPro"/>
</dbReference>
<dbReference type="InParanoid" id="K5VCR0"/>
<name>K5VCR0_PHACS</name>
<dbReference type="Pfam" id="PF00069">
    <property type="entry name" value="Pkinase"/>
    <property type="match status" value="1"/>
</dbReference>
<dbReference type="AlphaFoldDB" id="K5VCR0"/>
<dbReference type="HOGENOM" id="CLU_1801094_0_0_1"/>
<evidence type="ECO:0000259" key="1">
    <source>
        <dbReference type="PROSITE" id="PS50011"/>
    </source>
</evidence>
<dbReference type="GO" id="GO:0005524">
    <property type="term" value="F:ATP binding"/>
    <property type="evidence" value="ECO:0007669"/>
    <property type="project" value="InterPro"/>
</dbReference>